<dbReference type="Proteomes" id="UP001500191">
    <property type="component" value="Unassembled WGS sequence"/>
</dbReference>
<sequence length="274" mass="27874">MPGAGGLPGPHGAFRVARHNAAMLPASSGRFCRRLRRLAWWLTLPLAGCAPTTLSALPPEAALRAAFSDQGVAWVSSGRACVARAPGFRASCPSLPPAVDVAWNGTDAWAGVPGLGVIVTLDGAARTLSVGRVAALSAGRVFREDGSAVTFAGEPARGVPGRPSAAVTGRDADFVLLDGGEVRRVADGAVLARGAAFLSLTPDGVVGSAQPQLVTPEGTYRLTGGHLERLDATGRVVASTPHGPGRVGRVGPQLVTVDAAGTVRVFGMDLRGVR</sequence>
<name>A0ABP3MDH7_9DEIO</name>
<keyword evidence="2" id="KW-1185">Reference proteome</keyword>
<evidence type="ECO:0000313" key="2">
    <source>
        <dbReference type="Proteomes" id="UP001500191"/>
    </source>
</evidence>
<organism evidence="1 2">
    <name type="scientific">Deinococcus depolymerans</name>
    <dbReference type="NCBI Taxonomy" id="392408"/>
    <lineage>
        <taxon>Bacteria</taxon>
        <taxon>Thermotogati</taxon>
        <taxon>Deinococcota</taxon>
        <taxon>Deinococci</taxon>
        <taxon>Deinococcales</taxon>
        <taxon>Deinococcaceae</taxon>
        <taxon>Deinococcus</taxon>
    </lineage>
</organism>
<dbReference type="EMBL" id="BAAADB010000029">
    <property type="protein sequence ID" value="GAA0518304.1"/>
    <property type="molecule type" value="Genomic_DNA"/>
</dbReference>
<proteinExistence type="predicted"/>
<gene>
    <name evidence="1" type="ORF">GCM10008937_27300</name>
</gene>
<reference evidence="2" key="1">
    <citation type="journal article" date="2019" name="Int. J. Syst. Evol. Microbiol.">
        <title>The Global Catalogue of Microorganisms (GCM) 10K type strain sequencing project: providing services to taxonomists for standard genome sequencing and annotation.</title>
        <authorList>
            <consortium name="The Broad Institute Genomics Platform"/>
            <consortium name="The Broad Institute Genome Sequencing Center for Infectious Disease"/>
            <person name="Wu L."/>
            <person name="Ma J."/>
        </authorList>
    </citation>
    <scope>NUCLEOTIDE SEQUENCE [LARGE SCALE GENOMIC DNA]</scope>
    <source>
        <strain evidence="2">JCM 14368</strain>
    </source>
</reference>
<accession>A0ABP3MDH7</accession>
<protein>
    <submittedName>
        <fullName evidence="1">Uncharacterized protein</fullName>
    </submittedName>
</protein>
<evidence type="ECO:0000313" key="1">
    <source>
        <dbReference type="EMBL" id="GAA0518304.1"/>
    </source>
</evidence>
<comment type="caution">
    <text evidence="1">The sequence shown here is derived from an EMBL/GenBank/DDBJ whole genome shotgun (WGS) entry which is preliminary data.</text>
</comment>